<accession>A0A0B2UR16</accession>
<sequence>MTAFFKGALSGPAHPLEDLSSEHVHCLSTTARPNAVTRNTRNATPAETQKLQHGRSPSNPKLCSHPHRTAAELAHTWLLSSRLPQTIDEKRTAEGRAFPYIIVREDIGNFAYLQMRKSDYKKA</sequence>
<dbReference type="Proteomes" id="UP000031036">
    <property type="component" value="Unassembled WGS sequence"/>
</dbReference>
<organism evidence="2 3">
    <name type="scientific">Toxocara canis</name>
    <name type="common">Canine roundworm</name>
    <dbReference type="NCBI Taxonomy" id="6265"/>
    <lineage>
        <taxon>Eukaryota</taxon>
        <taxon>Metazoa</taxon>
        <taxon>Ecdysozoa</taxon>
        <taxon>Nematoda</taxon>
        <taxon>Chromadorea</taxon>
        <taxon>Rhabditida</taxon>
        <taxon>Spirurina</taxon>
        <taxon>Ascaridomorpha</taxon>
        <taxon>Ascaridoidea</taxon>
        <taxon>Toxocaridae</taxon>
        <taxon>Toxocara</taxon>
    </lineage>
</organism>
<protein>
    <submittedName>
        <fullName evidence="2">Uncharacterized protein</fullName>
    </submittedName>
</protein>
<proteinExistence type="predicted"/>
<reference evidence="2 3" key="1">
    <citation type="submission" date="2014-11" db="EMBL/GenBank/DDBJ databases">
        <title>Genetic blueprint of the zoonotic pathogen Toxocara canis.</title>
        <authorList>
            <person name="Zhu X.-Q."/>
            <person name="Korhonen P.K."/>
            <person name="Cai H."/>
            <person name="Young N.D."/>
            <person name="Nejsum P."/>
            <person name="von Samson-Himmelstjerna G."/>
            <person name="Boag P.R."/>
            <person name="Tan P."/>
            <person name="Li Q."/>
            <person name="Min J."/>
            <person name="Yang Y."/>
            <person name="Wang X."/>
            <person name="Fang X."/>
            <person name="Hall R.S."/>
            <person name="Hofmann A."/>
            <person name="Sternberg P.W."/>
            <person name="Jex A.R."/>
            <person name="Gasser R.B."/>
        </authorList>
    </citation>
    <scope>NUCLEOTIDE SEQUENCE [LARGE SCALE GENOMIC DNA]</scope>
    <source>
        <strain evidence="2">PN_DK_2014</strain>
    </source>
</reference>
<comment type="caution">
    <text evidence="2">The sequence shown here is derived from an EMBL/GenBank/DDBJ whole genome shotgun (WGS) entry which is preliminary data.</text>
</comment>
<evidence type="ECO:0000313" key="3">
    <source>
        <dbReference type="Proteomes" id="UP000031036"/>
    </source>
</evidence>
<feature type="compositionally biased region" description="Polar residues" evidence="1">
    <location>
        <begin position="30"/>
        <end position="61"/>
    </location>
</feature>
<dbReference type="AlphaFoldDB" id="A0A0B2UR16"/>
<evidence type="ECO:0000256" key="1">
    <source>
        <dbReference type="SAM" id="MobiDB-lite"/>
    </source>
</evidence>
<evidence type="ECO:0000313" key="2">
    <source>
        <dbReference type="EMBL" id="KHN71597.1"/>
    </source>
</evidence>
<keyword evidence="3" id="KW-1185">Reference proteome</keyword>
<name>A0A0B2UR16_TOXCA</name>
<dbReference type="EMBL" id="JPKZ01021715">
    <property type="protein sequence ID" value="KHN71597.1"/>
    <property type="molecule type" value="Genomic_DNA"/>
</dbReference>
<feature type="region of interest" description="Disordered" evidence="1">
    <location>
        <begin position="30"/>
        <end position="62"/>
    </location>
</feature>
<gene>
    <name evidence="2" type="ORF">Tcan_03764</name>
</gene>